<reference evidence="1 2" key="1">
    <citation type="submission" date="2017-04" db="EMBL/GenBank/DDBJ databases">
        <authorList>
            <person name="Afonso C.L."/>
            <person name="Miller P.J."/>
            <person name="Scott M.A."/>
            <person name="Spackman E."/>
            <person name="Goraichik I."/>
            <person name="Dimitrov K.M."/>
            <person name="Suarez D.L."/>
            <person name="Swayne D.E."/>
        </authorList>
    </citation>
    <scope>NUCLEOTIDE SEQUENCE [LARGE SCALE GENOMIC DNA]</scope>
    <source>
        <strain evidence="1 2">N3/975</strain>
    </source>
</reference>
<evidence type="ECO:0000313" key="1">
    <source>
        <dbReference type="EMBL" id="SMF91339.1"/>
    </source>
</evidence>
<dbReference type="PANTHER" id="PTHR43434">
    <property type="entry name" value="PHOSPHOGLYCOLATE PHOSPHATASE"/>
    <property type="match status" value="1"/>
</dbReference>
<dbReference type="Proteomes" id="UP000192940">
    <property type="component" value="Chromosome I"/>
</dbReference>
<dbReference type="InterPro" id="IPR023214">
    <property type="entry name" value="HAD_sf"/>
</dbReference>
<dbReference type="InterPro" id="IPR036412">
    <property type="entry name" value="HAD-like_sf"/>
</dbReference>
<dbReference type="InterPro" id="IPR041492">
    <property type="entry name" value="HAD_2"/>
</dbReference>
<dbReference type="InterPro" id="IPR006439">
    <property type="entry name" value="HAD-SF_hydro_IA"/>
</dbReference>
<name>A0A1X7HQW4_9BACL</name>
<dbReference type="Gene3D" id="3.40.50.1000">
    <property type="entry name" value="HAD superfamily/HAD-like"/>
    <property type="match status" value="1"/>
</dbReference>
<sequence>MYKVLIFDFNGTLVQSKYLVVKLMNDLADKYGYEKIKDEDIEHLASLSIRERLKVMKCPIYKLPMLVADVKKKYKDDVIDLDIVPGIRDVLSRVKSQGMTMGILSSNSEDNIQKFLGIHDSQMFDFVYTASNIFGKEKALRKLLKERGISKDEVLYIGDELRDAEACQNTGIACAMVTWGYDAEELLIQGKPTYLIHEPEELYQIVASV</sequence>
<dbReference type="GO" id="GO:0005829">
    <property type="term" value="C:cytosol"/>
    <property type="evidence" value="ECO:0007669"/>
    <property type="project" value="TreeGrafter"/>
</dbReference>
<gene>
    <name evidence="1" type="ORF">SAMN05661091_5423</name>
</gene>
<protein>
    <submittedName>
        <fullName evidence="1">Phosphoglycolate phosphatase</fullName>
    </submittedName>
</protein>
<dbReference type="EMBL" id="LT840184">
    <property type="protein sequence ID" value="SMF91339.1"/>
    <property type="molecule type" value="Genomic_DNA"/>
</dbReference>
<dbReference type="SUPFAM" id="SSF56784">
    <property type="entry name" value="HAD-like"/>
    <property type="match status" value="1"/>
</dbReference>
<dbReference type="STRING" id="1313296.SAMN05661091_5423"/>
<dbReference type="InterPro" id="IPR023198">
    <property type="entry name" value="PGP-like_dom2"/>
</dbReference>
<dbReference type="Gene3D" id="1.10.150.240">
    <property type="entry name" value="Putative phosphatase, domain 2"/>
    <property type="match status" value="1"/>
</dbReference>
<accession>A0A1X7HQW4</accession>
<keyword evidence="2" id="KW-1185">Reference proteome</keyword>
<dbReference type="GO" id="GO:0006281">
    <property type="term" value="P:DNA repair"/>
    <property type="evidence" value="ECO:0007669"/>
    <property type="project" value="TreeGrafter"/>
</dbReference>
<dbReference type="AlphaFoldDB" id="A0A1X7HQW4"/>
<dbReference type="PANTHER" id="PTHR43434:SF13">
    <property type="entry name" value="PHOSPHOGLYCOLATE PHOSPHATASE"/>
    <property type="match status" value="1"/>
</dbReference>
<dbReference type="Pfam" id="PF13419">
    <property type="entry name" value="HAD_2"/>
    <property type="match status" value="1"/>
</dbReference>
<dbReference type="InterPro" id="IPR050155">
    <property type="entry name" value="HAD-like_hydrolase_sf"/>
</dbReference>
<dbReference type="SFLD" id="SFLDG01129">
    <property type="entry name" value="C1.5:_HAD__Beta-PGM__Phosphata"/>
    <property type="match status" value="1"/>
</dbReference>
<organism evidence="1 2">
    <name type="scientific">Paenibacillus uliginis N3/975</name>
    <dbReference type="NCBI Taxonomy" id="1313296"/>
    <lineage>
        <taxon>Bacteria</taxon>
        <taxon>Bacillati</taxon>
        <taxon>Bacillota</taxon>
        <taxon>Bacilli</taxon>
        <taxon>Bacillales</taxon>
        <taxon>Paenibacillaceae</taxon>
        <taxon>Paenibacillus</taxon>
    </lineage>
</organism>
<proteinExistence type="predicted"/>
<evidence type="ECO:0000313" key="2">
    <source>
        <dbReference type="Proteomes" id="UP000192940"/>
    </source>
</evidence>
<dbReference type="RefSeq" id="WP_208916034.1">
    <property type="nucleotide sequence ID" value="NZ_LT840184.1"/>
</dbReference>
<dbReference type="GO" id="GO:0008967">
    <property type="term" value="F:phosphoglycolate phosphatase activity"/>
    <property type="evidence" value="ECO:0007669"/>
    <property type="project" value="TreeGrafter"/>
</dbReference>
<dbReference type="NCBIfam" id="TIGR01549">
    <property type="entry name" value="HAD-SF-IA-v1"/>
    <property type="match status" value="1"/>
</dbReference>
<dbReference type="SFLD" id="SFLDS00003">
    <property type="entry name" value="Haloacid_Dehalogenase"/>
    <property type="match status" value="1"/>
</dbReference>